<evidence type="ECO:0000259" key="2">
    <source>
        <dbReference type="Pfam" id="PF00535"/>
    </source>
</evidence>
<dbReference type="CDD" id="cd00761">
    <property type="entry name" value="Glyco_tranf_GTA_type"/>
    <property type="match status" value="1"/>
</dbReference>
<sequence>MSLRRTQKILKTWEKLESLVGAGPGISRRALERFRRSRPGRPVRVVAILATYNEERFIRNCIEHLTGQGVDVYLIDNCSTDGTVEIAREYLGRGLIGLETFPRNHGLYRWQAILNRKDELSRTLDGDWFMHVDADEVHLPPRPEQTLAEAFAEVEGAGCNAVDFQEFVFVPTRESPDHDRPDYQETMRWYYPFGSFQEPRLMRAWRRQRGPVGLGQHGGHRLSFPGMKLYSEKFKMKHYLFLSPQHLLDKYGRRSFERTELERGWHGWRARLEAERILLPSQSELRTYTSDSELDPSDPRERHISADWAAS</sequence>
<dbReference type="AlphaFoldDB" id="A0A4R1BTT2"/>
<keyword evidence="3" id="KW-0808">Transferase</keyword>
<evidence type="ECO:0000313" key="4">
    <source>
        <dbReference type="Proteomes" id="UP000295244"/>
    </source>
</evidence>
<keyword evidence="4" id="KW-1185">Reference proteome</keyword>
<dbReference type="InterPro" id="IPR001173">
    <property type="entry name" value="Glyco_trans_2-like"/>
</dbReference>
<name>A0A4R1BTT2_9ACTN</name>
<organism evidence="3 4">
    <name type="scientific">Rubrobacter taiwanensis</name>
    <dbReference type="NCBI Taxonomy" id="185139"/>
    <lineage>
        <taxon>Bacteria</taxon>
        <taxon>Bacillati</taxon>
        <taxon>Actinomycetota</taxon>
        <taxon>Rubrobacteria</taxon>
        <taxon>Rubrobacterales</taxon>
        <taxon>Rubrobacteraceae</taxon>
        <taxon>Rubrobacter</taxon>
    </lineage>
</organism>
<evidence type="ECO:0000256" key="1">
    <source>
        <dbReference type="SAM" id="MobiDB-lite"/>
    </source>
</evidence>
<dbReference type="GO" id="GO:0016740">
    <property type="term" value="F:transferase activity"/>
    <property type="evidence" value="ECO:0007669"/>
    <property type="project" value="UniProtKB-KW"/>
</dbReference>
<feature type="region of interest" description="Disordered" evidence="1">
    <location>
        <begin position="287"/>
        <end position="311"/>
    </location>
</feature>
<dbReference type="Pfam" id="PF00535">
    <property type="entry name" value="Glycos_transf_2"/>
    <property type="match status" value="1"/>
</dbReference>
<proteinExistence type="predicted"/>
<gene>
    <name evidence="3" type="ORF">E0L93_00235</name>
</gene>
<feature type="domain" description="Glycosyltransferase 2-like" evidence="2">
    <location>
        <begin position="48"/>
        <end position="174"/>
    </location>
</feature>
<dbReference type="OrthoDB" id="9797391at2"/>
<comment type="caution">
    <text evidence="3">The sequence shown here is derived from an EMBL/GenBank/DDBJ whole genome shotgun (WGS) entry which is preliminary data.</text>
</comment>
<dbReference type="Proteomes" id="UP000295244">
    <property type="component" value="Unassembled WGS sequence"/>
</dbReference>
<dbReference type="EMBL" id="SKBU01000001">
    <property type="protein sequence ID" value="TCJ20695.1"/>
    <property type="molecule type" value="Genomic_DNA"/>
</dbReference>
<evidence type="ECO:0000313" key="3">
    <source>
        <dbReference type="EMBL" id="TCJ20695.1"/>
    </source>
</evidence>
<reference evidence="3 4" key="1">
    <citation type="submission" date="2019-03" db="EMBL/GenBank/DDBJ databases">
        <title>Whole genome sequence of a novel Rubrobacter taiwanensis strain, isolated from Yellowstone National Park.</title>
        <authorList>
            <person name="Freed S."/>
            <person name="Ramaley R.F."/>
            <person name="Kyndt J.A."/>
        </authorList>
    </citation>
    <scope>NUCLEOTIDE SEQUENCE [LARGE SCALE GENOMIC DNA]</scope>
    <source>
        <strain evidence="3 4">Yellowstone</strain>
    </source>
</reference>
<dbReference type="InterPro" id="IPR029044">
    <property type="entry name" value="Nucleotide-diphossugar_trans"/>
</dbReference>
<dbReference type="Gene3D" id="3.90.550.10">
    <property type="entry name" value="Spore Coat Polysaccharide Biosynthesis Protein SpsA, Chain A"/>
    <property type="match status" value="1"/>
</dbReference>
<protein>
    <submittedName>
        <fullName evidence="3">Glycosyltransferase</fullName>
    </submittedName>
</protein>
<dbReference type="SUPFAM" id="SSF53448">
    <property type="entry name" value="Nucleotide-diphospho-sugar transferases"/>
    <property type="match status" value="1"/>
</dbReference>
<accession>A0A4R1BTT2</accession>